<feature type="compositionally biased region" description="Polar residues" evidence="1">
    <location>
        <begin position="20"/>
        <end position="33"/>
    </location>
</feature>
<reference evidence="2" key="1">
    <citation type="submission" date="2018-05" db="EMBL/GenBank/DDBJ databases">
        <title>Draft genome of Mucuna pruriens seed.</title>
        <authorList>
            <person name="Nnadi N.E."/>
            <person name="Vos R."/>
            <person name="Hasami M.H."/>
            <person name="Devisetty U.K."/>
            <person name="Aguiy J.C."/>
        </authorList>
    </citation>
    <scope>NUCLEOTIDE SEQUENCE [LARGE SCALE GENOMIC DNA]</scope>
    <source>
        <strain evidence="2">JCA_2017</strain>
    </source>
</reference>
<protein>
    <submittedName>
        <fullName evidence="2">Uncharacterized protein</fullName>
    </submittedName>
</protein>
<feature type="non-terminal residue" evidence="2">
    <location>
        <position position="1"/>
    </location>
</feature>
<evidence type="ECO:0000256" key="1">
    <source>
        <dbReference type="SAM" id="MobiDB-lite"/>
    </source>
</evidence>
<dbReference type="EMBL" id="QJKJ01015659">
    <property type="protein sequence ID" value="RDX62141.1"/>
    <property type="molecule type" value="Genomic_DNA"/>
</dbReference>
<feature type="compositionally biased region" description="Basic and acidic residues" evidence="1">
    <location>
        <begin position="8"/>
        <end position="19"/>
    </location>
</feature>
<comment type="caution">
    <text evidence="2">The sequence shown here is derived from an EMBL/GenBank/DDBJ whole genome shotgun (WGS) entry which is preliminary data.</text>
</comment>
<dbReference type="Proteomes" id="UP000257109">
    <property type="component" value="Unassembled WGS sequence"/>
</dbReference>
<evidence type="ECO:0000313" key="3">
    <source>
        <dbReference type="Proteomes" id="UP000257109"/>
    </source>
</evidence>
<gene>
    <name evidence="2" type="ORF">CR513_59563</name>
</gene>
<proteinExistence type="predicted"/>
<dbReference type="AlphaFoldDB" id="A0A371E7Y6"/>
<accession>A0A371E7Y6</accession>
<name>A0A371E7Y6_MUCPR</name>
<feature type="region of interest" description="Disordered" evidence="1">
    <location>
        <begin position="1"/>
        <end position="72"/>
    </location>
</feature>
<organism evidence="2 3">
    <name type="scientific">Mucuna pruriens</name>
    <name type="common">Velvet bean</name>
    <name type="synonym">Dolichos pruriens</name>
    <dbReference type="NCBI Taxonomy" id="157652"/>
    <lineage>
        <taxon>Eukaryota</taxon>
        <taxon>Viridiplantae</taxon>
        <taxon>Streptophyta</taxon>
        <taxon>Embryophyta</taxon>
        <taxon>Tracheophyta</taxon>
        <taxon>Spermatophyta</taxon>
        <taxon>Magnoliopsida</taxon>
        <taxon>eudicotyledons</taxon>
        <taxon>Gunneridae</taxon>
        <taxon>Pentapetalae</taxon>
        <taxon>rosids</taxon>
        <taxon>fabids</taxon>
        <taxon>Fabales</taxon>
        <taxon>Fabaceae</taxon>
        <taxon>Papilionoideae</taxon>
        <taxon>50 kb inversion clade</taxon>
        <taxon>NPAAA clade</taxon>
        <taxon>indigoferoid/millettioid clade</taxon>
        <taxon>Phaseoleae</taxon>
        <taxon>Mucuna</taxon>
    </lineage>
</organism>
<sequence>MENAVEALEQRNEELRRTDGQSLRIPSSGTSLGTKHRGLPTRVYSAMECTRRTTPHLRGITKMRHRDRTGRR</sequence>
<feature type="compositionally biased region" description="Basic residues" evidence="1">
    <location>
        <begin position="53"/>
        <end position="72"/>
    </location>
</feature>
<keyword evidence="3" id="KW-1185">Reference proteome</keyword>
<evidence type="ECO:0000313" key="2">
    <source>
        <dbReference type="EMBL" id="RDX62141.1"/>
    </source>
</evidence>